<evidence type="ECO:0000256" key="1">
    <source>
        <dbReference type="ARBA" id="ARBA00005254"/>
    </source>
</evidence>
<reference evidence="3 4" key="1">
    <citation type="submission" date="2019-03" db="EMBL/GenBank/DDBJ databases">
        <title>Genomic Encyclopedia of Type Strains, Phase IV (KMG-IV): sequencing the most valuable type-strain genomes for metagenomic binning, comparative biology and taxonomic classification.</title>
        <authorList>
            <person name="Goeker M."/>
        </authorList>
    </citation>
    <scope>NUCLEOTIDE SEQUENCE [LARGE SCALE GENOMIC DNA]</scope>
    <source>
        <strain evidence="3 4">DSM 24591</strain>
    </source>
</reference>
<dbReference type="RefSeq" id="WP_132583568.1">
    <property type="nucleotide sequence ID" value="NZ_SMAJ01000011.1"/>
</dbReference>
<dbReference type="PANTHER" id="PTHR11941">
    <property type="entry name" value="ENOYL-COA HYDRATASE-RELATED"/>
    <property type="match status" value="1"/>
</dbReference>
<keyword evidence="4" id="KW-1185">Reference proteome</keyword>
<dbReference type="InterPro" id="IPR018376">
    <property type="entry name" value="Enoyl-CoA_hyd/isom_CS"/>
</dbReference>
<gene>
    <name evidence="3" type="ORF">EDC26_11135</name>
</gene>
<dbReference type="InterPro" id="IPR001753">
    <property type="entry name" value="Enoyl-CoA_hydra/iso"/>
</dbReference>
<protein>
    <submittedName>
        <fullName evidence="3">Methylglutaconyl-CoA hydratase</fullName>
    </submittedName>
</protein>
<name>A0A4R3LYB7_9BURK</name>
<dbReference type="CDD" id="cd06558">
    <property type="entry name" value="crotonase-like"/>
    <property type="match status" value="1"/>
</dbReference>
<sequence>MPVEIRFSGSIAIITLNNPEDRNSLSMRLVTDTLNILNEPVVQNARAIVITAIGPAFCAGANIDDLLRSGWMEGLSANSNPSALFRRIASYPRPVIAAVQGMALGGGFELMLSCDLAIASDSASFSLPEIGHGVVPNTGLALLAPMVGRRKALELMLTRRRISAQEALELGIVNVVTPSLAVTHTAIALAESIVSGASPGAIAEIKTSLDKHAGIDWDEIDGTLKRLPPAEWQEGLSAFTEHRPPKYDQFWEK</sequence>
<dbReference type="AlphaFoldDB" id="A0A4R3LYB7"/>
<dbReference type="PROSITE" id="PS00166">
    <property type="entry name" value="ENOYL_COA_HYDRATASE"/>
    <property type="match status" value="1"/>
</dbReference>
<evidence type="ECO:0000313" key="4">
    <source>
        <dbReference type="Proteomes" id="UP000295525"/>
    </source>
</evidence>
<evidence type="ECO:0000256" key="2">
    <source>
        <dbReference type="RuleBase" id="RU003707"/>
    </source>
</evidence>
<dbReference type="EMBL" id="SMAJ01000011">
    <property type="protein sequence ID" value="TCT04819.1"/>
    <property type="molecule type" value="Genomic_DNA"/>
</dbReference>
<dbReference type="SUPFAM" id="SSF52096">
    <property type="entry name" value="ClpP/crotonase"/>
    <property type="match status" value="1"/>
</dbReference>
<organism evidence="3 4">
    <name type="scientific">Paralcaligenes ureilyticus</name>
    <dbReference type="NCBI Taxonomy" id="627131"/>
    <lineage>
        <taxon>Bacteria</taxon>
        <taxon>Pseudomonadati</taxon>
        <taxon>Pseudomonadota</taxon>
        <taxon>Betaproteobacteria</taxon>
        <taxon>Burkholderiales</taxon>
        <taxon>Alcaligenaceae</taxon>
        <taxon>Paralcaligenes</taxon>
    </lineage>
</organism>
<comment type="similarity">
    <text evidence="1 2">Belongs to the enoyl-CoA hydratase/isomerase family.</text>
</comment>
<dbReference type="InterPro" id="IPR029045">
    <property type="entry name" value="ClpP/crotonase-like_dom_sf"/>
</dbReference>
<accession>A0A4R3LYB7</accession>
<comment type="caution">
    <text evidence="3">The sequence shown here is derived from an EMBL/GenBank/DDBJ whole genome shotgun (WGS) entry which is preliminary data.</text>
</comment>
<dbReference type="Pfam" id="PF00378">
    <property type="entry name" value="ECH_1"/>
    <property type="match status" value="1"/>
</dbReference>
<dbReference type="Proteomes" id="UP000295525">
    <property type="component" value="Unassembled WGS sequence"/>
</dbReference>
<dbReference type="GO" id="GO:0003824">
    <property type="term" value="F:catalytic activity"/>
    <property type="evidence" value="ECO:0007669"/>
    <property type="project" value="InterPro"/>
</dbReference>
<dbReference type="PANTHER" id="PTHR11941:SF54">
    <property type="entry name" value="ENOYL-COA HYDRATASE, MITOCHONDRIAL"/>
    <property type="match status" value="1"/>
</dbReference>
<dbReference type="OrthoDB" id="9807606at2"/>
<dbReference type="Gene3D" id="3.90.226.10">
    <property type="entry name" value="2-enoyl-CoA Hydratase, Chain A, domain 1"/>
    <property type="match status" value="1"/>
</dbReference>
<evidence type="ECO:0000313" key="3">
    <source>
        <dbReference type="EMBL" id="TCT04819.1"/>
    </source>
</evidence>
<proteinExistence type="inferred from homology"/>
<dbReference type="GO" id="GO:0006635">
    <property type="term" value="P:fatty acid beta-oxidation"/>
    <property type="evidence" value="ECO:0007669"/>
    <property type="project" value="TreeGrafter"/>
</dbReference>